<keyword evidence="1" id="KW-0732">Signal</keyword>
<sequence>MKYFFTVILTFVATAYCATVGEFPFETSHETDNFTENFTLGALNTVDVAVDSTTESNNASSTKEPPTSLQEPAPIFKVIRDFLFQARDGLLDPSIKIADGPVDEKTEQFIKLIEHSIVEATTILATQMANTAVSTSPSVSDNSKLSDRQGDIATEIEQEKIVSNAPATKSKRQTTFDLIANMSTSCSNCYNNLNSCVQQCFKKHNCNDVQREARLCPPSPNRLCNPFTPWSPVDECKSNTDCKSPLICCNDGCINRCVTGFWRS</sequence>
<dbReference type="OrthoDB" id="6424756at2759"/>
<reference evidence="2" key="1">
    <citation type="submission" date="2020-08" db="EMBL/GenBank/DDBJ databases">
        <title>Multicomponent nature underlies the extraordinary mechanical properties of spider dragline silk.</title>
        <authorList>
            <person name="Kono N."/>
            <person name="Nakamura H."/>
            <person name="Mori M."/>
            <person name="Yoshida Y."/>
            <person name="Ohtoshi R."/>
            <person name="Malay A.D."/>
            <person name="Moran D.A.P."/>
            <person name="Tomita M."/>
            <person name="Numata K."/>
            <person name="Arakawa K."/>
        </authorList>
    </citation>
    <scope>NUCLEOTIDE SEQUENCE</scope>
</reference>
<dbReference type="EMBL" id="BMAW01039077">
    <property type="protein sequence ID" value="GFU54372.1"/>
    <property type="molecule type" value="Genomic_DNA"/>
</dbReference>
<feature type="chain" id="PRO_5036461483" evidence="1">
    <location>
        <begin position="18"/>
        <end position="264"/>
    </location>
</feature>
<name>A0A8X6R2J0_NEPPI</name>
<evidence type="ECO:0000256" key="1">
    <source>
        <dbReference type="SAM" id="SignalP"/>
    </source>
</evidence>
<feature type="signal peptide" evidence="1">
    <location>
        <begin position="1"/>
        <end position="17"/>
    </location>
</feature>
<gene>
    <name evidence="2" type="primary">NCL1_23152</name>
    <name evidence="2" type="ORF">NPIL_471021</name>
</gene>
<evidence type="ECO:0000313" key="2">
    <source>
        <dbReference type="EMBL" id="GFU54372.1"/>
    </source>
</evidence>
<accession>A0A8X6R2J0</accession>
<proteinExistence type="predicted"/>
<keyword evidence="3" id="KW-1185">Reference proteome</keyword>
<evidence type="ECO:0000313" key="3">
    <source>
        <dbReference type="Proteomes" id="UP000887013"/>
    </source>
</evidence>
<organism evidence="2 3">
    <name type="scientific">Nephila pilipes</name>
    <name type="common">Giant wood spider</name>
    <name type="synonym">Nephila maculata</name>
    <dbReference type="NCBI Taxonomy" id="299642"/>
    <lineage>
        <taxon>Eukaryota</taxon>
        <taxon>Metazoa</taxon>
        <taxon>Ecdysozoa</taxon>
        <taxon>Arthropoda</taxon>
        <taxon>Chelicerata</taxon>
        <taxon>Arachnida</taxon>
        <taxon>Araneae</taxon>
        <taxon>Araneomorphae</taxon>
        <taxon>Entelegynae</taxon>
        <taxon>Araneoidea</taxon>
        <taxon>Nephilidae</taxon>
        <taxon>Nephila</taxon>
    </lineage>
</organism>
<dbReference type="AlphaFoldDB" id="A0A8X6R2J0"/>
<dbReference type="Proteomes" id="UP000887013">
    <property type="component" value="Unassembled WGS sequence"/>
</dbReference>
<comment type="caution">
    <text evidence="2">The sequence shown here is derived from an EMBL/GenBank/DDBJ whole genome shotgun (WGS) entry which is preliminary data.</text>
</comment>
<protein>
    <submittedName>
        <fullName evidence="2">WAP domain-containing protein</fullName>
    </submittedName>
</protein>